<dbReference type="InterPro" id="IPR012337">
    <property type="entry name" value="RNaseH-like_sf"/>
</dbReference>
<accession>Q72GH0</accession>
<name>Q72GH0_THET2</name>
<dbReference type="eggNOG" id="COG2380">
    <property type="taxonomic scope" value="Bacteria"/>
</dbReference>
<evidence type="ECO:0000313" key="1">
    <source>
        <dbReference type="EMBL" id="AAS82220.1"/>
    </source>
</evidence>
<dbReference type="SUPFAM" id="SSF53098">
    <property type="entry name" value="Ribonuclease H-like"/>
    <property type="match status" value="1"/>
</dbReference>
<evidence type="ECO:0000313" key="2">
    <source>
        <dbReference type="Proteomes" id="UP000000592"/>
    </source>
</evidence>
<dbReference type="Proteomes" id="UP000000592">
    <property type="component" value="Chromosome"/>
</dbReference>
<dbReference type="AlphaFoldDB" id="Q72GH0"/>
<evidence type="ECO:0008006" key="3">
    <source>
        <dbReference type="Google" id="ProtNLM"/>
    </source>
</evidence>
<organism evidence="1 2">
    <name type="scientific">Thermus thermophilus (strain ATCC BAA-163 / DSM 7039 / HB27)</name>
    <dbReference type="NCBI Taxonomy" id="262724"/>
    <lineage>
        <taxon>Bacteria</taxon>
        <taxon>Thermotogati</taxon>
        <taxon>Deinococcota</taxon>
        <taxon>Deinococci</taxon>
        <taxon>Thermales</taxon>
        <taxon>Thermaceae</taxon>
        <taxon>Thermus</taxon>
    </lineage>
</organism>
<protein>
    <recommendedName>
        <fullName evidence="3">NurA domain-containing protein</fullName>
    </recommendedName>
</protein>
<dbReference type="EMBL" id="AE017221">
    <property type="protein sequence ID" value="AAS82220.1"/>
    <property type="molecule type" value="Genomic_DNA"/>
</dbReference>
<dbReference type="HOGENOM" id="CLU_735548_0_0_0"/>
<gene>
    <name evidence="1" type="ordered locus">TT_C1878</name>
</gene>
<dbReference type="OrthoDB" id="1791270at2"/>
<sequence>MKRTENPFHVLRPALGVLVSEAQVLPATGQAMEDQAIPDLEEVYDQRTGGAGKVQTILETPNRRLYRKVELIPRTKQHVFRYFLDGSVRTYFVGTVIEHDRSSPVQVAQVGAAAVRREDDGRIHIAEVQRKLLLMLDKSSLSDVLWHALEQAAASTPGLEVVDTSQDDGYLEAVHVEERRSRGAHKANWKMREVEIAIARELQRTEDEWLILDGGLGNEYMDWKGPPLIGVAKSFRRDVQFHLGTGPQAQRLTLYALLARLEVGHRTCVFPRWPGESREGKVVFWYVRIRPQRGLDYPLMGVVKVEMPNPSQEPVDSELVDWISGALVAERSVTPYGRDSRWHAHLYPIYIAETVIKNHFYSPQVLKAAIRWPERRG</sequence>
<dbReference type="RefSeq" id="WP_011174230.1">
    <property type="nucleotide sequence ID" value="NC_005835.1"/>
</dbReference>
<reference evidence="1 2" key="1">
    <citation type="journal article" date="2004" name="Nat. Biotechnol.">
        <title>The genome sequence of the extreme thermophile Thermus thermophilus.</title>
        <authorList>
            <person name="Henne A."/>
            <person name="Brueggemann H."/>
            <person name="Raasch C."/>
            <person name="Wiezer A."/>
            <person name="Hartsch T."/>
            <person name="Liesegang H."/>
            <person name="Johann A."/>
            <person name="Lienard T."/>
            <person name="Gohl O."/>
            <person name="Martinez-Arias R."/>
            <person name="Jacobi C."/>
            <person name="Starkuviene V."/>
            <person name="Schlenczeck S."/>
            <person name="Dencker S."/>
            <person name="Huber R."/>
            <person name="Klenk H.-P."/>
            <person name="Overbeek R."/>
            <person name="Kramer W."/>
            <person name="Merkl R."/>
            <person name="Gottschalk G."/>
            <person name="Fritz H.-J."/>
        </authorList>
    </citation>
    <scope>NUCLEOTIDE SEQUENCE [LARGE SCALE GENOMIC DNA]</scope>
    <source>
        <strain evidence="2">ATCC BAA-163 / DSM 7039 / HB27</strain>
    </source>
</reference>
<dbReference type="KEGG" id="tth:TT_C1878"/>
<proteinExistence type="predicted"/>